<keyword evidence="2" id="KW-0378">Hydrolase</keyword>
<gene>
    <name evidence="2" type="ORF">GCM10007854_16350</name>
</gene>
<dbReference type="Gene3D" id="3.40.50.1820">
    <property type="entry name" value="alpha/beta hydrolase"/>
    <property type="match status" value="1"/>
</dbReference>
<dbReference type="SUPFAM" id="SSF53474">
    <property type="entry name" value="alpha/beta-Hydrolases"/>
    <property type="match status" value="1"/>
</dbReference>
<dbReference type="Proteomes" id="UP001161390">
    <property type="component" value="Unassembled WGS sequence"/>
</dbReference>
<dbReference type="InterPro" id="IPR000073">
    <property type="entry name" value="AB_hydrolase_1"/>
</dbReference>
<evidence type="ECO:0000259" key="1">
    <source>
        <dbReference type="Pfam" id="PF12697"/>
    </source>
</evidence>
<evidence type="ECO:0000313" key="2">
    <source>
        <dbReference type="EMBL" id="GLQ20680.1"/>
    </source>
</evidence>
<comment type="caution">
    <text evidence="2">The sequence shown here is derived from an EMBL/GenBank/DDBJ whole genome shotgun (WGS) entry which is preliminary data.</text>
</comment>
<dbReference type="InterPro" id="IPR029058">
    <property type="entry name" value="AB_hydrolase_fold"/>
</dbReference>
<accession>A0ABQ5V0Y2</accession>
<dbReference type="Pfam" id="PF12697">
    <property type="entry name" value="Abhydrolase_6"/>
    <property type="match status" value="1"/>
</dbReference>
<dbReference type="GO" id="GO:0016787">
    <property type="term" value="F:hydrolase activity"/>
    <property type="evidence" value="ECO:0007669"/>
    <property type="project" value="UniProtKB-KW"/>
</dbReference>
<dbReference type="EMBL" id="BSNJ01000003">
    <property type="protein sequence ID" value="GLQ20680.1"/>
    <property type="molecule type" value="Genomic_DNA"/>
</dbReference>
<dbReference type="PANTHER" id="PTHR43798">
    <property type="entry name" value="MONOACYLGLYCEROL LIPASE"/>
    <property type="match status" value="1"/>
</dbReference>
<dbReference type="InterPro" id="IPR050266">
    <property type="entry name" value="AB_hydrolase_sf"/>
</dbReference>
<keyword evidence="3" id="KW-1185">Reference proteome</keyword>
<organism evidence="2 3">
    <name type="scientific">Algimonas porphyrae</name>
    <dbReference type="NCBI Taxonomy" id="1128113"/>
    <lineage>
        <taxon>Bacteria</taxon>
        <taxon>Pseudomonadati</taxon>
        <taxon>Pseudomonadota</taxon>
        <taxon>Alphaproteobacteria</taxon>
        <taxon>Maricaulales</taxon>
        <taxon>Robiginitomaculaceae</taxon>
        <taxon>Algimonas</taxon>
    </lineage>
</organism>
<dbReference type="PANTHER" id="PTHR43798:SF33">
    <property type="entry name" value="HYDROLASE, PUTATIVE (AFU_ORTHOLOGUE AFUA_2G14860)-RELATED"/>
    <property type="match status" value="1"/>
</dbReference>
<name>A0ABQ5V0Y2_9PROT</name>
<proteinExistence type="predicted"/>
<reference evidence="2" key="1">
    <citation type="journal article" date="2014" name="Int. J. Syst. Evol. Microbiol.">
        <title>Complete genome of a new Firmicutes species belonging to the dominant human colonic microbiota ('Ruminococcus bicirculans') reveals two chromosomes and a selective capacity to utilize plant glucans.</title>
        <authorList>
            <consortium name="NISC Comparative Sequencing Program"/>
            <person name="Wegmann U."/>
            <person name="Louis P."/>
            <person name="Goesmann A."/>
            <person name="Henrissat B."/>
            <person name="Duncan S.H."/>
            <person name="Flint H.J."/>
        </authorList>
    </citation>
    <scope>NUCLEOTIDE SEQUENCE</scope>
    <source>
        <strain evidence="2">NBRC 108216</strain>
    </source>
</reference>
<evidence type="ECO:0000313" key="3">
    <source>
        <dbReference type="Proteomes" id="UP001161390"/>
    </source>
</evidence>
<sequence length="296" mass="32692">MQRVSITLPDGDMSALRFGDSGAPLRLVFCHANGFNAQSYRAIIEPLGIAALALDLRGHGRTALPTPVSDLPNWQIFAADIARVFDQCVDGPVVLAGHSYGAVSAILALPQIAHHLSGYVGFDPVLVPWLFRTIAATRRGRAYMKRRIPIARKAGQRRTEFDSLEAAFKRYQGRGAFKGVPDPVLRNYLEGGLSPTDEGRVRLACDPAWEQAIFVAQSHDLFEQVPRLPDNSRLIFAGARGRVSTRSQRGTLQRLQPRISVEFEPERAHLFPLHDPDFAGRVLQSVLKRAGQDPRS</sequence>
<protein>
    <submittedName>
        <fullName evidence="2">Alpha/beta hydrolase</fullName>
    </submittedName>
</protein>
<feature type="domain" description="AB hydrolase-1" evidence="1">
    <location>
        <begin position="27"/>
        <end position="277"/>
    </location>
</feature>
<dbReference type="RefSeq" id="WP_284371441.1">
    <property type="nucleotide sequence ID" value="NZ_BSNJ01000003.1"/>
</dbReference>
<reference evidence="2" key="2">
    <citation type="submission" date="2023-01" db="EMBL/GenBank/DDBJ databases">
        <title>Draft genome sequence of Algimonas porphyrae strain NBRC 108216.</title>
        <authorList>
            <person name="Sun Q."/>
            <person name="Mori K."/>
        </authorList>
    </citation>
    <scope>NUCLEOTIDE SEQUENCE</scope>
    <source>
        <strain evidence="2">NBRC 108216</strain>
    </source>
</reference>